<evidence type="ECO:0000313" key="3">
    <source>
        <dbReference type="Proteomes" id="UP000199706"/>
    </source>
</evidence>
<dbReference type="NCBIfam" id="NF041809">
    <property type="entry name" value="Avs1a"/>
    <property type="match status" value="1"/>
</dbReference>
<sequence>MFRLKMYPAKNGDAFLADFGGTYLLIDAGFASTYQDFVAADLAQLAKEGGRLDLVVCTHIDADHIGGLLEFFSCNGTPAKRGIEVDAVWHNSLRSLPSPTAEPDGFHDRMVLEAIRRRGFQGAPTSSPNPISARQGSSLAKLLRQHCYTWNSGDGSTCISEGGSLSLPHDVSVHVIGPTTTRLEELRNLWLREVRKLGYKGSSQPSDLTDDAYEMWCARAPDPSIPQATPIAANGGLRLAEVYTPDTSISNGSSITLIVSSGNKRILFLGDAWAEDVVAKLRSLHAPTTPIIFDAIKVSHHGSLHNTSVDLLSFADSPCFLISSDGTRHGHPDFEVLAEIVDRPAPFKRHLFFNYETAASKQLESHTSKSGTAFSVHVAENDWIQVGENNYD</sequence>
<dbReference type="SUPFAM" id="SSF56281">
    <property type="entry name" value="Metallo-hydrolase/oxidoreductase"/>
    <property type="match status" value="1"/>
</dbReference>
<evidence type="ECO:0000259" key="1">
    <source>
        <dbReference type="Pfam" id="PF00753"/>
    </source>
</evidence>
<dbReference type="PANTHER" id="PTHR30619:SF1">
    <property type="entry name" value="RECOMBINATION PROTEIN 2"/>
    <property type="match status" value="1"/>
</dbReference>
<proteinExistence type="predicted"/>
<dbReference type="Gene3D" id="3.60.15.10">
    <property type="entry name" value="Ribonuclease Z/Hydroxyacylglutathione hydrolase-like"/>
    <property type="match status" value="1"/>
</dbReference>
<protein>
    <submittedName>
        <fullName evidence="2">Metallo-beta-lactamase superfamily protein</fullName>
    </submittedName>
</protein>
<gene>
    <name evidence="2" type="ORF">SAMN05216466_10518</name>
</gene>
<reference evidence="2 3" key="1">
    <citation type="submission" date="2016-10" db="EMBL/GenBank/DDBJ databases">
        <authorList>
            <person name="de Groot N.N."/>
        </authorList>
    </citation>
    <scope>NUCLEOTIDE SEQUENCE [LARGE SCALE GENOMIC DNA]</scope>
    <source>
        <strain evidence="2 3">LMG 2247</strain>
    </source>
</reference>
<dbReference type="EMBL" id="FNCJ01000005">
    <property type="protein sequence ID" value="SDG74536.1"/>
    <property type="molecule type" value="Genomic_DNA"/>
</dbReference>
<dbReference type="InterPro" id="IPR036866">
    <property type="entry name" value="RibonucZ/Hydroxyglut_hydro"/>
</dbReference>
<organism evidence="2 3">
    <name type="scientific">Paraburkholderia phenazinium</name>
    <dbReference type="NCBI Taxonomy" id="60549"/>
    <lineage>
        <taxon>Bacteria</taxon>
        <taxon>Pseudomonadati</taxon>
        <taxon>Pseudomonadota</taxon>
        <taxon>Betaproteobacteria</taxon>
        <taxon>Burkholderiales</taxon>
        <taxon>Burkholderiaceae</taxon>
        <taxon>Paraburkholderia</taxon>
    </lineage>
</organism>
<dbReference type="InterPro" id="IPR052159">
    <property type="entry name" value="Competence_DNA_uptake"/>
</dbReference>
<dbReference type="PANTHER" id="PTHR30619">
    <property type="entry name" value="DNA INTERNALIZATION/COMPETENCE PROTEIN COMEC/REC2"/>
    <property type="match status" value="1"/>
</dbReference>
<dbReference type="Proteomes" id="UP000199706">
    <property type="component" value="Unassembled WGS sequence"/>
</dbReference>
<accession>A0A1G7WRK1</accession>
<dbReference type="Pfam" id="PF00753">
    <property type="entry name" value="Lactamase_B"/>
    <property type="match status" value="1"/>
</dbReference>
<evidence type="ECO:0000313" key="2">
    <source>
        <dbReference type="EMBL" id="SDG74536.1"/>
    </source>
</evidence>
<dbReference type="InterPro" id="IPR001279">
    <property type="entry name" value="Metallo-B-lactamas"/>
</dbReference>
<dbReference type="OrthoDB" id="5443440at2"/>
<name>A0A1G7WRK1_9BURK</name>
<dbReference type="AlphaFoldDB" id="A0A1G7WRK1"/>
<feature type="domain" description="Metallo-beta-lactamase" evidence="1">
    <location>
        <begin position="11"/>
        <end position="96"/>
    </location>
</feature>